<sequence>MKSADLVTWMHGFCPGFNHKTCPVLIGRHLQITLLLGASSSLKEETHPHHHPFSVLPSGRPLTNSFDPRAIIELNSTKRCPPPPPPSTNQCFPPLTGQTVPMPSGQTTDPVSTFPRGQK</sequence>
<dbReference type="EMBL" id="JAPTMU010000007">
    <property type="protein sequence ID" value="KAJ4940816.1"/>
    <property type="molecule type" value="Genomic_DNA"/>
</dbReference>
<evidence type="ECO:0000313" key="2">
    <source>
        <dbReference type="EMBL" id="KAJ4940816.1"/>
    </source>
</evidence>
<keyword evidence="3" id="KW-1185">Reference proteome</keyword>
<evidence type="ECO:0000256" key="1">
    <source>
        <dbReference type="SAM" id="MobiDB-lite"/>
    </source>
</evidence>
<dbReference type="Proteomes" id="UP001219934">
    <property type="component" value="Unassembled WGS sequence"/>
</dbReference>
<name>A0AAD6B9X5_9TELE</name>
<reference evidence="2" key="1">
    <citation type="submission" date="2022-11" db="EMBL/GenBank/DDBJ databases">
        <title>Chromosome-level genome of Pogonophryne albipinna.</title>
        <authorList>
            <person name="Jo E."/>
        </authorList>
    </citation>
    <scope>NUCLEOTIDE SEQUENCE</scope>
    <source>
        <strain evidence="2">SGF0006</strain>
        <tissue evidence="2">Muscle</tissue>
    </source>
</reference>
<feature type="region of interest" description="Disordered" evidence="1">
    <location>
        <begin position="75"/>
        <end position="119"/>
    </location>
</feature>
<evidence type="ECO:0000313" key="3">
    <source>
        <dbReference type="Proteomes" id="UP001219934"/>
    </source>
</evidence>
<dbReference type="AlphaFoldDB" id="A0AAD6B9X5"/>
<gene>
    <name evidence="2" type="ORF">JOQ06_027108</name>
</gene>
<comment type="caution">
    <text evidence="2">The sequence shown here is derived from an EMBL/GenBank/DDBJ whole genome shotgun (WGS) entry which is preliminary data.</text>
</comment>
<proteinExistence type="predicted"/>
<protein>
    <submittedName>
        <fullName evidence="2">Uncharacterized protein</fullName>
    </submittedName>
</protein>
<accession>A0AAD6B9X5</accession>
<organism evidence="2 3">
    <name type="scientific">Pogonophryne albipinna</name>
    <dbReference type="NCBI Taxonomy" id="1090488"/>
    <lineage>
        <taxon>Eukaryota</taxon>
        <taxon>Metazoa</taxon>
        <taxon>Chordata</taxon>
        <taxon>Craniata</taxon>
        <taxon>Vertebrata</taxon>
        <taxon>Euteleostomi</taxon>
        <taxon>Actinopterygii</taxon>
        <taxon>Neopterygii</taxon>
        <taxon>Teleostei</taxon>
        <taxon>Neoteleostei</taxon>
        <taxon>Acanthomorphata</taxon>
        <taxon>Eupercaria</taxon>
        <taxon>Perciformes</taxon>
        <taxon>Notothenioidei</taxon>
        <taxon>Pogonophryne</taxon>
    </lineage>
</organism>
<feature type="compositionally biased region" description="Polar residues" evidence="1">
    <location>
        <begin position="88"/>
        <end position="111"/>
    </location>
</feature>